<organism evidence="5 6">
    <name type="scientific">PS1 clade bacterium</name>
    <dbReference type="NCBI Taxonomy" id="2175152"/>
    <lineage>
        <taxon>Bacteria</taxon>
        <taxon>Pseudomonadati</taxon>
        <taxon>Pseudomonadota</taxon>
        <taxon>Alphaproteobacteria</taxon>
        <taxon>PS1 clade</taxon>
    </lineage>
</organism>
<dbReference type="GO" id="GO:0051205">
    <property type="term" value="P:protein insertion into membrane"/>
    <property type="evidence" value="ECO:0007669"/>
    <property type="project" value="TreeGrafter"/>
</dbReference>
<dbReference type="Proteomes" id="UP000252132">
    <property type="component" value="Unassembled WGS sequence"/>
</dbReference>
<reference evidence="5 6" key="1">
    <citation type="journal article" date="2018" name="Microbiome">
        <title>Fine metagenomic profile of the Mediterranean stratified and mixed water columns revealed by assembly and recruitment.</title>
        <authorList>
            <person name="Haro-Moreno J.M."/>
            <person name="Lopez-Perez M."/>
            <person name="De La Torre J.R."/>
            <person name="Picazo A."/>
            <person name="Camacho A."/>
            <person name="Rodriguez-Valera F."/>
        </authorList>
    </citation>
    <scope>NUCLEOTIDE SEQUENCE [LARGE SCALE GENOMIC DNA]</scope>
    <source>
        <strain evidence="5">MED-G55</strain>
    </source>
</reference>
<dbReference type="InterPro" id="IPR007450">
    <property type="entry name" value="BamE_dom"/>
</dbReference>
<dbReference type="AlphaFoldDB" id="A0A368E275"/>
<feature type="domain" description="Outer membrane protein assembly factor BamE" evidence="4">
    <location>
        <begin position="46"/>
        <end position="121"/>
    </location>
</feature>
<sequence length="170" mass="18399">MTGIITDKKNAFTKYLSKSLRLSALTIATSLTVGQISCAPIVSNVGYVFDEETLNQVTVGSSSKEMVRSIMGSPSTIASVDGASYYYISSRIETNSYKKPEVTDRKIVAIYFDDNDIVSDIGGYGLEDGNIVAFVERVTTTRGKELSLLAQLFGNLGRFNSDNPNALPSN</sequence>
<evidence type="ECO:0000256" key="2">
    <source>
        <dbReference type="ARBA" id="ARBA00023136"/>
    </source>
</evidence>
<name>A0A368E275_9PROT</name>
<evidence type="ECO:0000256" key="3">
    <source>
        <dbReference type="ARBA" id="ARBA00023237"/>
    </source>
</evidence>
<accession>A0A368E275</accession>
<evidence type="ECO:0000313" key="6">
    <source>
        <dbReference type="Proteomes" id="UP000252132"/>
    </source>
</evidence>
<gene>
    <name evidence="5" type="ORF">DBW69_03000</name>
</gene>
<dbReference type="PANTHER" id="PTHR37482">
    <property type="entry name" value="OUTER MEMBRANE PROTEIN ASSEMBLY FACTOR BAME"/>
    <property type="match status" value="1"/>
</dbReference>
<dbReference type="InterPro" id="IPR037873">
    <property type="entry name" value="BamE-like"/>
</dbReference>
<dbReference type="GO" id="GO:1990063">
    <property type="term" value="C:Bam protein complex"/>
    <property type="evidence" value="ECO:0007669"/>
    <property type="project" value="TreeGrafter"/>
</dbReference>
<evidence type="ECO:0000256" key="1">
    <source>
        <dbReference type="ARBA" id="ARBA00022729"/>
    </source>
</evidence>
<dbReference type="EMBL" id="QOQF01000007">
    <property type="protein sequence ID" value="RCL77551.1"/>
    <property type="molecule type" value="Genomic_DNA"/>
</dbReference>
<keyword evidence="2" id="KW-0472">Membrane</keyword>
<dbReference type="Gene3D" id="3.30.1450.10">
    <property type="match status" value="1"/>
</dbReference>
<protein>
    <submittedName>
        <fullName evidence="5">Outer membrane protein assembly factor BamE</fullName>
    </submittedName>
</protein>
<dbReference type="GO" id="GO:0043165">
    <property type="term" value="P:Gram-negative-bacterium-type cell outer membrane assembly"/>
    <property type="evidence" value="ECO:0007669"/>
    <property type="project" value="TreeGrafter"/>
</dbReference>
<keyword evidence="1" id="KW-0732">Signal</keyword>
<evidence type="ECO:0000259" key="4">
    <source>
        <dbReference type="Pfam" id="PF04355"/>
    </source>
</evidence>
<keyword evidence="3" id="KW-0998">Cell outer membrane</keyword>
<dbReference type="InterPro" id="IPR026592">
    <property type="entry name" value="BamE"/>
</dbReference>
<evidence type="ECO:0000313" key="5">
    <source>
        <dbReference type="EMBL" id="RCL77551.1"/>
    </source>
</evidence>
<proteinExistence type="predicted"/>
<dbReference type="PANTHER" id="PTHR37482:SF1">
    <property type="entry name" value="OUTER MEMBRANE PROTEIN ASSEMBLY FACTOR BAME"/>
    <property type="match status" value="1"/>
</dbReference>
<dbReference type="GO" id="GO:0030674">
    <property type="term" value="F:protein-macromolecule adaptor activity"/>
    <property type="evidence" value="ECO:0007669"/>
    <property type="project" value="TreeGrafter"/>
</dbReference>
<comment type="caution">
    <text evidence="5">The sequence shown here is derived from an EMBL/GenBank/DDBJ whole genome shotgun (WGS) entry which is preliminary data.</text>
</comment>
<dbReference type="Pfam" id="PF04355">
    <property type="entry name" value="BamE"/>
    <property type="match status" value="1"/>
</dbReference>